<dbReference type="SUPFAM" id="SSF53850">
    <property type="entry name" value="Periplasmic binding protein-like II"/>
    <property type="match status" value="1"/>
</dbReference>
<dbReference type="PANTHER" id="PTHR45228:SF5">
    <property type="entry name" value="CYCLIC DI-GMP PHOSPHODIESTERASE VC_1348-RELATED"/>
    <property type="match status" value="1"/>
</dbReference>
<evidence type="ECO:0000259" key="1">
    <source>
        <dbReference type="PROSITE" id="PS51832"/>
    </source>
</evidence>
<dbReference type="Proteomes" id="UP000031671">
    <property type="component" value="Unassembled WGS sequence"/>
</dbReference>
<dbReference type="Gene3D" id="1.10.3210.10">
    <property type="entry name" value="Hypothetical protein af1432"/>
    <property type="match status" value="2"/>
</dbReference>
<dbReference type="Pfam" id="PF13487">
    <property type="entry name" value="HD_5"/>
    <property type="match status" value="1"/>
</dbReference>
<dbReference type="InterPro" id="IPR001638">
    <property type="entry name" value="Solute-binding_3/MltF_N"/>
</dbReference>
<dbReference type="CDD" id="cd01007">
    <property type="entry name" value="PBP2_BvgS_HisK_like"/>
    <property type="match status" value="1"/>
</dbReference>
<dbReference type="SMART" id="SM00062">
    <property type="entry name" value="PBPb"/>
    <property type="match status" value="1"/>
</dbReference>
<reference evidence="2 3" key="1">
    <citation type="submission" date="2015-01" db="EMBL/GenBank/DDBJ databases">
        <title>Vibrio sp. C1 JCM 19231 whole genome shotgun sequence.</title>
        <authorList>
            <person name="Sawabe T."/>
            <person name="Meirelles P."/>
            <person name="Feng G."/>
            <person name="Sayaka M."/>
            <person name="Hattori M."/>
            <person name="Ohkuma M."/>
        </authorList>
    </citation>
    <scope>NUCLEOTIDE SEQUENCE [LARGE SCALE GENOMIC DNA]</scope>
    <source>
        <strain evidence="3">JCM 19231</strain>
    </source>
</reference>
<sequence length="779" mass="88868">MKNLPEVEPMQLSPELEHLVKSMGTIKVSNEANWPPLDFSLRGQPSGYMVDLIKILSLKTGLDVSFINGFTWKQLVENFRAGQLDVLHPVSNNQSNRELGNLSRPLARFDFALAQLGDDYTELEQLKGKRLGVLSGWSIIEPLMRAFPEIQFQEFDELHEALFALEKQELDAVIDLEVILSRVMKQRFLKKTQLQSIALPKGFEDFDSFHLVIDKSNPALLALLDLALSDVSKEERAFLSKKWLEQESNSGIVPHEFLLKATKDEKLRDQLVEQTLDGESHIVFVTELDLFESGREYFAITVPSALLLEQTQNSVLTSISASAAILLLLIPLSGFFAGPIVNPIRFLIEQTSHVRERRYKEVALVDSRIVEIDSLSRSIKETSDALEEHERTQEEFIESFIKMIAQAIDDKSPYTAGHCNRVPELALMLVKEAEQSQSGPFADFAFENDKQRREFRIAAWLHDCGKITTPEHIVDKGSKLEANYNRIHEIRTRFEVLIRDQIIAFYQQKSPQLAPELDSELQANIDQLKQEFAEVASANVGGEFMDQEAIDRIQAIAQRTWTRYLDNTLGLSPEEERHLKDTGVTSTTPALEQLLADKAEHIVPHPTKIEFDPKFEIKMPVPENLANRGEVYNLSIQKGTLTAEDRFKINEHIVGTIKMLERMPFPAELAKVPRYASTHHETMKGTGYPRQLKGDELSIPERIMALADVFEALTAADRPYKKAKSLSESLRIMRFMVLDEHLDKEVYQLFLESKLYMAYAEQYLGPEQLDEIDIEEYRI</sequence>
<evidence type="ECO:0000313" key="2">
    <source>
        <dbReference type="EMBL" id="GAM58619.1"/>
    </source>
</evidence>
<name>A0A0B8P6P3_9VIBR</name>
<dbReference type="InterPro" id="IPR052020">
    <property type="entry name" value="Cyclic_di-GMP/3'3'-cGAMP_PDE"/>
</dbReference>
<dbReference type="CDD" id="cd00077">
    <property type="entry name" value="HDc"/>
    <property type="match status" value="1"/>
</dbReference>
<dbReference type="SMART" id="SM00471">
    <property type="entry name" value="HDc"/>
    <property type="match status" value="1"/>
</dbReference>
<dbReference type="InterPro" id="IPR003607">
    <property type="entry name" value="HD/PDEase_dom"/>
</dbReference>
<dbReference type="PROSITE" id="PS51832">
    <property type="entry name" value="HD_GYP"/>
    <property type="match status" value="1"/>
</dbReference>
<dbReference type="Pfam" id="PF00497">
    <property type="entry name" value="SBP_bac_3"/>
    <property type="match status" value="1"/>
</dbReference>
<dbReference type="SUPFAM" id="SSF109604">
    <property type="entry name" value="HD-domain/PDEase-like"/>
    <property type="match status" value="2"/>
</dbReference>
<keyword evidence="3" id="KW-1185">Reference proteome</keyword>
<accession>A0A0B8P6P3</accession>
<dbReference type="PANTHER" id="PTHR45228">
    <property type="entry name" value="CYCLIC DI-GMP PHOSPHODIESTERASE TM_0186-RELATED"/>
    <property type="match status" value="1"/>
</dbReference>
<protein>
    <submittedName>
        <fullName evidence="2">ABC-type amino acid transport</fullName>
    </submittedName>
</protein>
<comment type="caution">
    <text evidence="2">The sequence shown here is derived from an EMBL/GenBank/DDBJ whole genome shotgun (WGS) entry which is preliminary data.</text>
</comment>
<dbReference type="InterPro" id="IPR037522">
    <property type="entry name" value="HD_GYP_dom"/>
</dbReference>
<dbReference type="AlphaFoldDB" id="A0A0B8P6P3"/>
<proteinExistence type="predicted"/>
<dbReference type="Gene3D" id="3.40.190.10">
    <property type="entry name" value="Periplasmic binding protein-like II"/>
    <property type="match status" value="2"/>
</dbReference>
<reference evidence="2 3" key="2">
    <citation type="submission" date="2015-01" db="EMBL/GenBank/DDBJ databases">
        <authorList>
            <consortium name="NBRP consortium"/>
            <person name="Sawabe T."/>
            <person name="Meirelles P."/>
            <person name="Feng G."/>
            <person name="Sayaka M."/>
            <person name="Hattori M."/>
            <person name="Ohkuma M."/>
        </authorList>
    </citation>
    <scope>NUCLEOTIDE SEQUENCE [LARGE SCALE GENOMIC DNA]</scope>
    <source>
        <strain evidence="3">JCM 19231</strain>
    </source>
</reference>
<gene>
    <name evidence="2" type="ORF">JCM19231_1504</name>
</gene>
<feature type="domain" description="HD-GYP" evidence="1">
    <location>
        <begin position="553"/>
        <end position="765"/>
    </location>
</feature>
<evidence type="ECO:0000313" key="3">
    <source>
        <dbReference type="Proteomes" id="UP000031671"/>
    </source>
</evidence>
<dbReference type="EMBL" id="BBRZ01000095">
    <property type="protein sequence ID" value="GAM58619.1"/>
    <property type="molecule type" value="Genomic_DNA"/>
</dbReference>
<organism evidence="2 3">
    <name type="scientific">Vibrio ishigakensis</name>
    <dbReference type="NCBI Taxonomy" id="1481914"/>
    <lineage>
        <taxon>Bacteria</taxon>
        <taxon>Pseudomonadati</taxon>
        <taxon>Pseudomonadota</taxon>
        <taxon>Gammaproteobacteria</taxon>
        <taxon>Vibrionales</taxon>
        <taxon>Vibrionaceae</taxon>
        <taxon>Vibrio</taxon>
    </lineage>
</organism>
<dbReference type="GO" id="GO:0008081">
    <property type="term" value="F:phosphoric diester hydrolase activity"/>
    <property type="evidence" value="ECO:0007669"/>
    <property type="project" value="UniProtKB-ARBA"/>
</dbReference>